<evidence type="ECO:0000313" key="5">
    <source>
        <dbReference type="Proteomes" id="UP000835052"/>
    </source>
</evidence>
<reference evidence="4" key="1">
    <citation type="submission" date="2020-10" db="EMBL/GenBank/DDBJ databases">
        <authorList>
            <person name="Kikuchi T."/>
        </authorList>
    </citation>
    <scope>NUCLEOTIDE SEQUENCE</scope>
    <source>
        <strain evidence="4">NKZ352</strain>
    </source>
</reference>
<feature type="region of interest" description="Disordered" evidence="1">
    <location>
        <begin position="26"/>
        <end position="51"/>
    </location>
</feature>
<name>A0A8S1GZU0_9PELO</name>
<dbReference type="PANTHER" id="PTHR45908:SF1">
    <property type="entry name" value="FUNGAL LIPASE-LIKE DOMAIN-CONTAINING PROTEIN-RELATED"/>
    <property type="match status" value="1"/>
</dbReference>
<dbReference type="GO" id="GO:0006629">
    <property type="term" value="P:lipid metabolic process"/>
    <property type="evidence" value="ECO:0007669"/>
    <property type="project" value="InterPro"/>
</dbReference>
<evidence type="ECO:0000259" key="3">
    <source>
        <dbReference type="Pfam" id="PF01764"/>
    </source>
</evidence>
<dbReference type="SUPFAM" id="SSF53474">
    <property type="entry name" value="alpha/beta-Hydrolases"/>
    <property type="match status" value="1"/>
</dbReference>
<organism evidence="4 5">
    <name type="scientific">Caenorhabditis auriculariae</name>
    <dbReference type="NCBI Taxonomy" id="2777116"/>
    <lineage>
        <taxon>Eukaryota</taxon>
        <taxon>Metazoa</taxon>
        <taxon>Ecdysozoa</taxon>
        <taxon>Nematoda</taxon>
        <taxon>Chromadorea</taxon>
        <taxon>Rhabditida</taxon>
        <taxon>Rhabditina</taxon>
        <taxon>Rhabditomorpha</taxon>
        <taxon>Rhabditoidea</taxon>
        <taxon>Rhabditidae</taxon>
        <taxon>Peloderinae</taxon>
        <taxon>Caenorhabditis</taxon>
    </lineage>
</organism>
<dbReference type="InterPro" id="IPR002921">
    <property type="entry name" value="Fungal_lipase-type"/>
</dbReference>
<protein>
    <recommendedName>
        <fullName evidence="3">Fungal lipase-type domain-containing protein</fullName>
    </recommendedName>
</protein>
<feature type="domain" description="Fungal lipase-type" evidence="3">
    <location>
        <begin position="292"/>
        <end position="424"/>
    </location>
</feature>
<feature type="chain" id="PRO_5035857179" description="Fungal lipase-type domain-containing protein" evidence="2">
    <location>
        <begin position="23"/>
        <end position="546"/>
    </location>
</feature>
<evidence type="ECO:0000256" key="1">
    <source>
        <dbReference type="SAM" id="MobiDB-lite"/>
    </source>
</evidence>
<gene>
    <name evidence="4" type="ORF">CAUJ_LOCUS2489</name>
</gene>
<evidence type="ECO:0000313" key="4">
    <source>
        <dbReference type="EMBL" id="CAD6186570.1"/>
    </source>
</evidence>
<dbReference type="CDD" id="cd00519">
    <property type="entry name" value="Lipase_3"/>
    <property type="match status" value="1"/>
</dbReference>
<accession>A0A8S1GZU0</accession>
<dbReference type="EMBL" id="CAJGYM010000004">
    <property type="protein sequence ID" value="CAD6186570.1"/>
    <property type="molecule type" value="Genomic_DNA"/>
</dbReference>
<dbReference type="OrthoDB" id="438440at2759"/>
<proteinExistence type="predicted"/>
<sequence length="546" mass="61015">MNTKLILVLVVSALLILESVDCKKAKKEEKTKAKSKKQEKKEKTPKAEVAEPVVHEEVHKEVHEEVHHENLKLQALEARVEHLQQELLKLSHSEPEVAAAQPKVPRPKTVKVVTAYDQCKQECRRQREQFHAKDYVEQLREELAAVEAVIIEESREAHAEPVVVIPAAPPKDLEDLPAPAVKDPAHTADIPHFHRFRPAMDSALLIFLTFFGVLGAPFYQNPQYNETLARVMLNFASGAYGDDSDEQECVARTFSGSNDNQFLQSFSRNCDFLGNQCEGYAIVSNSLQQVTIIFRGTKTDTQLLLEGWTTLKPTKDFYGLGNVNMYFSRGHEVLWPIISQILYNPQYANYNVFFTGHSLGAALATLAAIRTVATGLRNSNQVSLITFGEPRVGNLVFAQNFDRMIPYSFRIVHEKDIIPHLPACAKDPSFQDPSISRPCDPLGTDKAYHHGIEVWYPNGMSPGSPYLVCMGLPKGEDFSCSDSMKLDFSNTTMLIEDHRHYFDVQVPNYGKTGCDPSMPEGGNPSSNGDLIDRIGNVVSKISNSFG</sequence>
<keyword evidence="5" id="KW-1185">Reference proteome</keyword>
<feature type="signal peptide" evidence="2">
    <location>
        <begin position="1"/>
        <end position="22"/>
    </location>
</feature>
<dbReference type="Gene3D" id="3.40.50.1820">
    <property type="entry name" value="alpha/beta hydrolase"/>
    <property type="match status" value="1"/>
</dbReference>
<keyword evidence="2" id="KW-0732">Signal</keyword>
<dbReference type="AlphaFoldDB" id="A0A8S1GZU0"/>
<dbReference type="PANTHER" id="PTHR45908">
    <property type="entry name" value="PROTEIN CBG11750-RELATED"/>
    <property type="match status" value="1"/>
</dbReference>
<comment type="caution">
    <text evidence="4">The sequence shown here is derived from an EMBL/GenBank/DDBJ whole genome shotgun (WGS) entry which is preliminary data.</text>
</comment>
<feature type="compositionally biased region" description="Basic and acidic residues" evidence="1">
    <location>
        <begin position="39"/>
        <end position="51"/>
    </location>
</feature>
<evidence type="ECO:0000256" key="2">
    <source>
        <dbReference type="SAM" id="SignalP"/>
    </source>
</evidence>
<dbReference type="Proteomes" id="UP000835052">
    <property type="component" value="Unassembled WGS sequence"/>
</dbReference>
<dbReference type="InterPro" id="IPR029058">
    <property type="entry name" value="AB_hydrolase_fold"/>
</dbReference>
<dbReference type="Pfam" id="PF01764">
    <property type="entry name" value="Lipase_3"/>
    <property type="match status" value="1"/>
</dbReference>